<organism evidence="2 3">
    <name type="scientific">Stenomitos frigidus ULC18</name>
    <dbReference type="NCBI Taxonomy" id="2107698"/>
    <lineage>
        <taxon>Bacteria</taxon>
        <taxon>Bacillati</taxon>
        <taxon>Cyanobacteriota</taxon>
        <taxon>Cyanophyceae</taxon>
        <taxon>Leptolyngbyales</taxon>
        <taxon>Leptolyngbyaceae</taxon>
        <taxon>Stenomitos</taxon>
    </lineage>
</organism>
<evidence type="ECO:0000313" key="2">
    <source>
        <dbReference type="EMBL" id="PSB30155.1"/>
    </source>
</evidence>
<protein>
    <submittedName>
        <fullName evidence="2">Uncharacterized protein</fullName>
    </submittedName>
</protein>
<evidence type="ECO:0000313" key="3">
    <source>
        <dbReference type="Proteomes" id="UP000239576"/>
    </source>
</evidence>
<reference evidence="2 3" key="2">
    <citation type="submission" date="2018-03" db="EMBL/GenBank/DDBJ databases">
        <title>The ancient ancestry and fast evolution of plastids.</title>
        <authorList>
            <person name="Moore K.R."/>
            <person name="Magnabosco C."/>
            <person name="Momper L."/>
            <person name="Gold D.A."/>
            <person name="Bosak T."/>
            <person name="Fournier G.P."/>
        </authorList>
    </citation>
    <scope>NUCLEOTIDE SEQUENCE [LARGE SCALE GENOMIC DNA]</scope>
    <source>
        <strain evidence="2 3">ULC18</strain>
    </source>
</reference>
<dbReference type="EMBL" id="PVWK01000055">
    <property type="protein sequence ID" value="PSB30155.1"/>
    <property type="molecule type" value="Genomic_DNA"/>
</dbReference>
<accession>A0A2T1EBT6</accession>
<dbReference type="AlphaFoldDB" id="A0A2T1EBT6"/>
<comment type="caution">
    <text evidence="2">The sequence shown here is derived from an EMBL/GenBank/DDBJ whole genome shotgun (WGS) entry which is preliminary data.</text>
</comment>
<keyword evidence="3" id="KW-1185">Reference proteome</keyword>
<dbReference type="OrthoDB" id="529932at2"/>
<name>A0A2T1EBT6_9CYAN</name>
<feature type="region of interest" description="Disordered" evidence="1">
    <location>
        <begin position="12"/>
        <end position="42"/>
    </location>
</feature>
<dbReference type="RefSeq" id="WP_106256040.1">
    <property type="nucleotide sequence ID" value="NZ_CAWNSW010000027.1"/>
</dbReference>
<gene>
    <name evidence="2" type="ORF">C7B82_09365</name>
</gene>
<reference evidence="3" key="1">
    <citation type="submission" date="2018-02" db="EMBL/GenBank/DDBJ databases">
        <authorList>
            <person name="Moore K."/>
            <person name="Momper L."/>
        </authorList>
    </citation>
    <scope>NUCLEOTIDE SEQUENCE [LARGE SCALE GENOMIC DNA]</scope>
    <source>
        <strain evidence="3">ULC18</strain>
    </source>
</reference>
<sequence>MTGSIALTVAGCSSPSKVTVTTAPATDSPNAPETSTATQPFDAKSAAALVPQVSAPENIPGLVQATNGDERARQVQKIIDSEKRQDPFAAVPVTLQQSIPLPDRTVIPFNRPTVSAPSPTLFPAPIPRQTKIRRRTPAPKVAYYPYSPPVKPLSVKNKPSITVPPRQPVTTQVKQNSPVIAVLPPLPSAALANAVEVSGVVVVGKVTQVIVKAPNEVSSRHVQTGQRLSNGQILVKRVEMSDGAEPIVILEENGIEVAKTIGVLIQAANPV</sequence>
<evidence type="ECO:0000256" key="1">
    <source>
        <dbReference type="SAM" id="MobiDB-lite"/>
    </source>
</evidence>
<proteinExistence type="predicted"/>
<dbReference type="Proteomes" id="UP000239576">
    <property type="component" value="Unassembled WGS sequence"/>
</dbReference>
<feature type="compositionally biased region" description="Polar residues" evidence="1">
    <location>
        <begin position="12"/>
        <end position="39"/>
    </location>
</feature>